<evidence type="ECO:0000256" key="1">
    <source>
        <dbReference type="SAM" id="SignalP"/>
    </source>
</evidence>
<reference evidence="2 3" key="1">
    <citation type="submission" date="2015-08" db="EMBL/GenBank/DDBJ databases">
        <authorList>
            <person name="Babu N.S."/>
            <person name="Beckwith C.J."/>
            <person name="Beseler K.G."/>
            <person name="Brison A."/>
            <person name="Carone J.V."/>
            <person name="Caskin T.P."/>
            <person name="Diamond M."/>
            <person name="Durham M.E."/>
            <person name="Foxe J.M."/>
            <person name="Go M."/>
            <person name="Henderson B.A."/>
            <person name="Jones I.B."/>
            <person name="McGettigan J.A."/>
            <person name="Micheletti S.J."/>
            <person name="Nasrallah M.E."/>
            <person name="Ortiz D."/>
            <person name="Piller C.R."/>
            <person name="Privatt S.R."/>
            <person name="Schneider S.L."/>
            <person name="Sharp S."/>
            <person name="Smith T.C."/>
            <person name="Stanton J.D."/>
            <person name="Ullery H.E."/>
            <person name="Wilson R.J."/>
            <person name="Serrano M.G."/>
            <person name="Buck G."/>
            <person name="Lee V."/>
            <person name="Wang Y."/>
            <person name="Carvalho R."/>
            <person name="Voegtly L."/>
            <person name="Shi R."/>
            <person name="Duckworth R."/>
            <person name="Johnson A."/>
            <person name="Loviza R."/>
            <person name="Walstead R."/>
            <person name="Shah Z."/>
            <person name="Kiflezghi M."/>
            <person name="Wade K."/>
            <person name="Ball S.L."/>
            <person name="Bradley K.W."/>
            <person name="Asai D.J."/>
            <person name="Bowman C.A."/>
            <person name="Russell D.A."/>
            <person name="Pope W.H."/>
            <person name="Jacobs-Sera D."/>
            <person name="Hendrix R.W."/>
            <person name="Hatfull G.F."/>
        </authorList>
    </citation>
    <scope>NUCLEOTIDE SEQUENCE [LARGE SCALE GENOMIC DNA]</scope>
    <source>
        <strain evidence="2 3">DSM 27648</strain>
    </source>
</reference>
<accession>A0A0K1Q1I0</accession>
<keyword evidence="1" id="KW-0732">Signal</keyword>
<dbReference type="STRING" id="1391654.AKJ09_06155"/>
<organism evidence="2 3">
    <name type="scientific">Labilithrix luteola</name>
    <dbReference type="NCBI Taxonomy" id="1391654"/>
    <lineage>
        <taxon>Bacteria</taxon>
        <taxon>Pseudomonadati</taxon>
        <taxon>Myxococcota</taxon>
        <taxon>Polyangia</taxon>
        <taxon>Polyangiales</taxon>
        <taxon>Labilitrichaceae</taxon>
        <taxon>Labilithrix</taxon>
    </lineage>
</organism>
<name>A0A0K1Q1I0_9BACT</name>
<dbReference type="AlphaFoldDB" id="A0A0K1Q1I0"/>
<protein>
    <recommendedName>
        <fullName evidence="4">Lipoprotein</fullName>
    </recommendedName>
</protein>
<dbReference type="PROSITE" id="PS51257">
    <property type="entry name" value="PROKAR_LIPOPROTEIN"/>
    <property type="match status" value="1"/>
</dbReference>
<dbReference type="EMBL" id="CP012333">
    <property type="protein sequence ID" value="AKU99491.1"/>
    <property type="molecule type" value="Genomic_DNA"/>
</dbReference>
<dbReference type="Proteomes" id="UP000064967">
    <property type="component" value="Chromosome"/>
</dbReference>
<proteinExistence type="predicted"/>
<evidence type="ECO:0000313" key="2">
    <source>
        <dbReference type="EMBL" id="AKU99491.1"/>
    </source>
</evidence>
<dbReference type="RefSeq" id="WP_146650942.1">
    <property type="nucleotide sequence ID" value="NZ_CP012333.1"/>
</dbReference>
<sequence length="445" mass="45281">MKTRFATALTILSLIALGCSAPVEEDSSASDSAVVDDGDAPKSRAALQEILGQPSRLSGAAGEIATVKGARGTWHVYPWAGAEASPLALDAMQQYLAVGEDHNAIFLFGSDGVAGAVGDDGDLAEAARDFGGGALAGATGKQSLRPLGLADAAVVEVTVLVKLAAQAFGKGAVQVASVAVKTEEAGAVAAAAKAATQAVSESGGVKAAVADATSQGASVLEKMGAKAKVAARLGKVKAKPADLAAFGITDDALQKVASEVPGTVAIGGEEVQRLLGKAGWKVDCDESLLAAWRALPDTPSKGTVMGGLGDRVEGYRNLAVNSPGPAWYLTFDTTDDVALVRSIPDTLWNYADEIVARPWQGGVLDAKSVYGSPGGFDLYGGLVASAKQLQSGHLPRLTLFKGTLTTADIEATLAKLIADVNDVYVSSGVKLTREMLKIRIVPGGV</sequence>
<evidence type="ECO:0008006" key="4">
    <source>
        <dbReference type="Google" id="ProtNLM"/>
    </source>
</evidence>
<feature type="signal peptide" evidence="1">
    <location>
        <begin position="1"/>
        <end position="21"/>
    </location>
</feature>
<keyword evidence="3" id="KW-1185">Reference proteome</keyword>
<feature type="chain" id="PRO_5005466637" description="Lipoprotein" evidence="1">
    <location>
        <begin position="22"/>
        <end position="445"/>
    </location>
</feature>
<dbReference type="KEGG" id="llu:AKJ09_06155"/>
<gene>
    <name evidence="2" type="ORF">AKJ09_06155</name>
</gene>
<evidence type="ECO:0000313" key="3">
    <source>
        <dbReference type="Proteomes" id="UP000064967"/>
    </source>
</evidence>